<dbReference type="Pfam" id="PF00491">
    <property type="entry name" value="Arginase"/>
    <property type="match status" value="1"/>
</dbReference>
<keyword evidence="2" id="KW-0378">Hydrolase</keyword>
<comment type="similarity">
    <text evidence="4">Belongs to the arginase family.</text>
</comment>
<evidence type="ECO:0000256" key="3">
    <source>
        <dbReference type="ARBA" id="ARBA00023211"/>
    </source>
</evidence>
<dbReference type="CDD" id="cd09999">
    <property type="entry name" value="Arginase-like_1"/>
    <property type="match status" value="1"/>
</dbReference>
<dbReference type="RefSeq" id="WP_195170011.1">
    <property type="nucleotide sequence ID" value="NZ_CP062983.1"/>
</dbReference>
<gene>
    <name evidence="5" type="ORF">G4Y79_19965</name>
</gene>
<evidence type="ECO:0000256" key="1">
    <source>
        <dbReference type="ARBA" id="ARBA00022723"/>
    </source>
</evidence>
<proteinExistence type="inferred from homology"/>
<reference evidence="5 6" key="1">
    <citation type="submission" date="2020-02" db="EMBL/GenBank/DDBJ databases">
        <authorList>
            <person name="Zheng R.K."/>
            <person name="Sun C.M."/>
        </authorList>
    </citation>
    <scope>NUCLEOTIDE SEQUENCE [LARGE SCALE GENOMIC DNA]</scope>
    <source>
        <strain evidence="6">rifampicinis</strain>
    </source>
</reference>
<dbReference type="GO" id="GO:0030145">
    <property type="term" value="F:manganese ion binding"/>
    <property type="evidence" value="ECO:0007669"/>
    <property type="project" value="TreeGrafter"/>
</dbReference>
<dbReference type="KEGG" id="pmet:G4Y79_19965"/>
<keyword evidence="1" id="KW-0479">Metal-binding</keyword>
<dbReference type="SUPFAM" id="SSF52768">
    <property type="entry name" value="Arginase/deacetylase"/>
    <property type="match status" value="1"/>
</dbReference>
<dbReference type="EMBL" id="CP062983">
    <property type="protein sequence ID" value="QPC81941.1"/>
    <property type="molecule type" value="Genomic_DNA"/>
</dbReference>
<keyword evidence="6" id="KW-1185">Reference proteome</keyword>
<dbReference type="Gene3D" id="3.40.800.10">
    <property type="entry name" value="Ureohydrolase domain"/>
    <property type="match status" value="1"/>
</dbReference>
<evidence type="ECO:0000313" key="5">
    <source>
        <dbReference type="EMBL" id="QPC81941.1"/>
    </source>
</evidence>
<dbReference type="PANTHER" id="PTHR43782:SF3">
    <property type="entry name" value="ARGINASE"/>
    <property type="match status" value="1"/>
</dbReference>
<evidence type="ECO:0000256" key="4">
    <source>
        <dbReference type="PROSITE-ProRule" id="PRU00742"/>
    </source>
</evidence>
<dbReference type="PANTHER" id="PTHR43782">
    <property type="entry name" value="ARGINASE"/>
    <property type="match status" value="1"/>
</dbReference>
<dbReference type="GO" id="GO:0004053">
    <property type="term" value="F:arginase activity"/>
    <property type="evidence" value="ECO:0007669"/>
    <property type="project" value="TreeGrafter"/>
</dbReference>
<protein>
    <submittedName>
        <fullName evidence="5">Arginase family protein</fullName>
    </submittedName>
</protein>
<evidence type="ECO:0000313" key="6">
    <source>
        <dbReference type="Proteomes" id="UP000594468"/>
    </source>
</evidence>
<dbReference type="InterPro" id="IPR023696">
    <property type="entry name" value="Ureohydrolase_dom_sf"/>
</dbReference>
<dbReference type="PROSITE" id="PS51409">
    <property type="entry name" value="ARGINASE_2"/>
    <property type="match status" value="1"/>
</dbReference>
<organism evidence="5 6">
    <name type="scientific">Phototrophicus methaneseepsis</name>
    <dbReference type="NCBI Taxonomy" id="2710758"/>
    <lineage>
        <taxon>Bacteria</taxon>
        <taxon>Bacillati</taxon>
        <taxon>Chloroflexota</taxon>
        <taxon>Candidatus Thermofontia</taxon>
        <taxon>Phototrophicales</taxon>
        <taxon>Phototrophicaceae</taxon>
        <taxon>Phototrophicus</taxon>
    </lineage>
</organism>
<dbReference type="InterPro" id="IPR006035">
    <property type="entry name" value="Ureohydrolase"/>
</dbReference>
<sequence length="263" mass="27984">MTQFVCIGVPYWLGGKAAYTGSVEVIRANGIAEELNAEWVELAPDFDAVEEPIVAVNLALAAAIQAHSDSVPLIFAGDCTTSLGVAKGLENHNPAVLWFDAHGDFNTPETTLSGFLGGMPLAALVGQGNQHWLQGLGLSPLAARDVFITDVRDLDPAEADLLYNSEVTIMSDVADLLTQPLPKKPLYIHFDTDISHLDDLPAVSYPAAGGPHVEQLLPAIERVGRDATIAGVSFTLWNNALPGAEKSMQTTLRYIRALAEAAS</sequence>
<dbReference type="GO" id="GO:0005737">
    <property type="term" value="C:cytoplasm"/>
    <property type="evidence" value="ECO:0007669"/>
    <property type="project" value="TreeGrafter"/>
</dbReference>
<evidence type="ECO:0000256" key="2">
    <source>
        <dbReference type="ARBA" id="ARBA00022801"/>
    </source>
</evidence>
<name>A0A7S8E7T2_9CHLR</name>
<keyword evidence="3" id="KW-0464">Manganese</keyword>
<accession>A0A7S8E7T2</accession>
<dbReference type="AlphaFoldDB" id="A0A7S8E7T2"/>
<dbReference type="Proteomes" id="UP000594468">
    <property type="component" value="Chromosome"/>
</dbReference>